<evidence type="ECO:0000259" key="2">
    <source>
        <dbReference type="Pfam" id="PF02223"/>
    </source>
</evidence>
<reference evidence="3 4" key="1">
    <citation type="journal article" date="2016" name="Nat. Commun.">
        <title>Thousands of microbial genomes shed light on interconnected biogeochemical processes in an aquifer system.</title>
        <authorList>
            <person name="Anantharaman K."/>
            <person name="Brown C.T."/>
            <person name="Hug L.A."/>
            <person name="Sharon I."/>
            <person name="Castelle C.J."/>
            <person name="Probst A.J."/>
            <person name="Thomas B.C."/>
            <person name="Singh A."/>
            <person name="Wilkins M.J."/>
            <person name="Karaoz U."/>
            <person name="Brodie E.L."/>
            <person name="Williams K.H."/>
            <person name="Hubbard S.S."/>
            <person name="Banfield J.F."/>
        </authorList>
    </citation>
    <scope>NUCLEOTIDE SEQUENCE [LARGE SCALE GENOMIC DNA]</scope>
</reference>
<dbReference type="GO" id="GO:0005737">
    <property type="term" value="C:cytoplasm"/>
    <property type="evidence" value="ECO:0007669"/>
    <property type="project" value="TreeGrafter"/>
</dbReference>
<dbReference type="InterPro" id="IPR027417">
    <property type="entry name" value="P-loop_NTPase"/>
</dbReference>
<dbReference type="GO" id="GO:0004798">
    <property type="term" value="F:dTMP kinase activity"/>
    <property type="evidence" value="ECO:0007669"/>
    <property type="project" value="TreeGrafter"/>
</dbReference>
<dbReference type="AlphaFoldDB" id="A0A1F5KIN6"/>
<gene>
    <name evidence="3" type="ORF">A3D25_05805</name>
</gene>
<dbReference type="EMBL" id="MFDD01000007">
    <property type="protein sequence ID" value="OGE40665.1"/>
    <property type="molecule type" value="Genomic_DNA"/>
</dbReference>
<dbReference type="InterPro" id="IPR039430">
    <property type="entry name" value="Thymidylate_kin-like_dom"/>
</dbReference>
<feature type="domain" description="Thymidylate kinase-like" evidence="2">
    <location>
        <begin position="22"/>
        <end position="181"/>
    </location>
</feature>
<dbReference type="PANTHER" id="PTHR10344">
    <property type="entry name" value="THYMIDYLATE KINASE"/>
    <property type="match status" value="1"/>
</dbReference>
<proteinExistence type="inferred from homology"/>
<evidence type="ECO:0000313" key="4">
    <source>
        <dbReference type="Proteomes" id="UP000177328"/>
    </source>
</evidence>
<name>A0A1F5KIN6_9BACT</name>
<comment type="similarity">
    <text evidence="1">Belongs to the thymidylate kinase family.</text>
</comment>
<organism evidence="3 4">
    <name type="scientific">Candidatus Daviesbacteria bacterium RIFCSPHIGHO2_02_FULL_43_12</name>
    <dbReference type="NCBI Taxonomy" id="1797776"/>
    <lineage>
        <taxon>Bacteria</taxon>
        <taxon>Candidatus Daviesiibacteriota</taxon>
    </lineage>
</organism>
<dbReference type="SUPFAM" id="SSF52540">
    <property type="entry name" value="P-loop containing nucleoside triphosphate hydrolases"/>
    <property type="match status" value="1"/>
</dbReference>
<accession>A0A1F5KIN6</accession>
<dbReference type="GO" id="GO:0006233">
    <property type="term" value="P:dTDP biosynthetic process"/>
    <property type="evidence" value="ECO:0007669"/>
    <property type="project" value="TreeGrafter"/>
</dbReference>
<dbReference type="PANTHER" id="PTHR10344:SF1">
    <property type="entry name" value="THYMIDYLATE KINASE"/>
    <property type="match status" value="1"/>
</dbReference>
<dbReference type="GO" id="GO:0006227">
    <property type="term" value="P:dUDP biosynthetic process"/>
    <property type="evidence" value="ECO:0007669"/>
    <property type="project" value="TreeGrafter"/>
</dbReference>
<sequence length="214" mass="24679">MKIALTNLKVSHEIIDFPRYEDNLYGKLVGRYLKGEFGGLDQVSPYLASLAYAGDRMLAEPLMKKWLQQNKLVISNRYVPSSKAHQSAKLPKKEQASFMQWLDELEYRTNGIPREELVIFLYVPPQIGQKLVEQKESRSYMGGKGKDIHESNLQYQIDSSKLYLQQAKKEKHWVVIKCTKKGQMRSREEIHAEIMQVLAQKGITPKETSISYGI</sequence>
<dbReference type="Proteomes" id="UP000177328">
    <property type="component" value="Unassembled WGS sequence"/>
</dbReference>
<dbReference type="GO" id="GO:0006235">
    <property type="term" value="P:dTTP biosynthetic process"/>
    <property type="evidence" value="ECO:0007669"/>
    <property type="project" value="TreeGrafter"/>
</dbReference>
<dbReference type="Gene3D" id="3.40.50.300">
    <property type="entry name" value="P-loop containing nucleotide triphosphate hydrolases"/>
    <property type="match status" value="1"/>
</dbReference>
<dbReference type="Pfam" id="PF02223">
    <property type="entry name" value="Thymidylate_kin"/>
    <property type="match status" value="1"/>
</dbReference>
<protein>
    <recommendedName>
        <fullName evidence="2">Thymidylate kinase-like domain-containing protein</fullName>
    </recommendedName>
</protein>
<comment type="caution">
    <text evidence="3">The sequence shown here is derived from an EMBL/GenBank/DDBJ whole genome shotgun (WGS) entry which is preliminary data.</text>
</comment>
<evidence type="ECO:0000256" key="1">
    <source>
        <dbReference type="ARBA" id="ARBA00009776"/>
    </source>
</evidence>
<evidence type="ECO:0000313" key="3">
    <source>
        <dbReference type="EMBL" id="OGE40665.1"/>
    </source>
</evidence>